<dbReference type="RefSeq" id="WP_089651567.1">
    <property type="nucleotide sequence ID" value="NZ_FNIZ01000004.1"/>
</dbReference>
<evidence type="ECO:0000313" key="4">
    <source>
        <dbReference type="Proteomes" id="UP000198860"/>
    </source>
</evidence>
<evidence type="ECO:0000313" key="3">
    <source>
        <dbReference type="EMBL" id="SDO33606.1"/>
    </source>
</evidence>
<evidence type="ECO:0000259" key="2">
    <source>
        <dbReference type="Pfam" id="PF22128"/>
    </source>
</evidence>
<proteinExistence type="predicted"/>
<dbReference type="CDD" id="cd24023">
    <property type="entry name" value="ASKHA_NBD_ParM_Alp7A-like"/>
    <property type="match status" value="1"/>
</dbReference>
<feature type="domain" description="Alp7A-like C-terminal" evidence="2">
    <location>
        <begin position="214"/>
        <end position="346"/>
    </location>
</feature>
<dbReference type="SUPFAM" id="SSF53067">
    <property type="entry name" value="Actin-like ATPase domain"/>
    <property type="match status" value="1"/>
</dbReference>
<dbReference type="Proteomes" id="UP000198860">
    <property type="component" value="Unassembled WGS sequence"/>
</dbReference>
<dbReference type="Pfam" id="PF17989">
    <property type="entry name" value="ALP_N"/>
    <property type="match status" value="1"/>
</dbReference>
<dbReference type="InterPro" id="IPR043129">
    <property type="entry name" value="ATPase_NBD"/>
</dbReference>
<dbReference type="Gene3D" id="3.30.420.40">
    <property type="match status" value="2"/>
</dbReference>
<dbReference type="OrthoDB" id="2956033at2"/>
<gene>
    <name evidence="3" type="ORF">SAMN05421677_104155</name>
</gene>
<dbReference type="EMBL" id="FNIZ01000004">
    <property type="protein sequence ID" value="SDO33606.1"/>
    <property type="molecule type" value="Genomic_DNA"/>
</dbReference>
<protein>
    <submittedName>
        <fullName evidence="3">Plasmid segregation protein ParM</fullName>
    </submittedName>
</protein>
<dbReference type="Pfam" id="PF22128">
    <property type="entry name" value="Alp7A_like_C"/>
    <property type="match status" value="1"/>
</dbReference>
<keyword evidence="4" id="KW-1185">Reference proteome</keyword>
<sequence>MNRNNFLAVDVGNSWYKALVSDQGEMFDYQMPNAIALFDEEFYEKPYDEEDVELEENLIVEIKSPSIQDRREIFYIGKSAMQQKNVSLTSFNNQKVDEERTYLLLFATAAYHALLTNPAEEDLQFTIDQLAVSLPTTQYKEKKEIFKQRLIGNHTVIFHKVPGIREPKEVAIKIQIEDVIVGAEGALAYLALTRDQETLMISDDSLVKDSSKGILIGDLGGDSVDFVGIKKNKPVASVEGEPFGINQFLDHIIQKVSKNEMYSFNSRSELEEKLVAGQSEWYVEPFAGVRKDISKYITPQLRLMAIKYLEHFDRVRSRSNEIKGASRYIAVGGAAEIAEKQIKEAAVKWNERGRPIELLFPENMSQLNVQGLMILAKMQWISKNKEYTDDYAYTKS</sequence>
<dbReference type="InterPro" id="IPR040607">
    <property type="entry name" value="ALP_N"/>
</dbReference>
<feature type="domain" description="Actin-like protein N-terminal" evidence="1">
    <location>
        <begin position="8"/>
        <end position="185"/>
    </location>
</feature>
<dbReference type="InterPro" id="IPR054368">
    <property type="entry name" value="Alp7A-like_C"/>
</dbReference>
<organism evidence="3 4">
    <name type="scientific">Halobacillus aidingensis</name>
    <dbReference type="NCBI Taxonomy" id="240303"/>
    <lineage>
        <taxon>Bacteria</taxon>
        <taxon>Bacillati</taxon>
        <taxon>Bacillota</taxon>
        <taxon>Bacilli</taxon>
        <taxon>Bacillales</taxon>
        <taxon>Bacillaceae</taxon>
        <taxon>Halobacillus</taxon>
    </lineage>
</organism>
<evidence type="ECO:0000259" key="1">
    <source>
        <dbReference type="Pfam" id="PF17989"/>
    </source>
</evidence>
<dbReference type="STRING" id="240303.SAMN05421677_104155"/>
<dbReference type="AlphaFoldDB" id="A0A1H0IQC4"/>
<accession>A0A1H0IQC4</accession>
<name>A0A1H0IQC4_HALAD</name>
<reference evidence="4" key="1">
    <citation type="submission" date="2016-10" db="EMBL/GenBank/DDBJ databases">
        <authorList>
            <person name="Varghese N."/>
            <person name="Submissions S."/>
        </authorList>
    </citation>
    <scope>NUCLEOTIDE SEQUENCE [LARGE SCALE GENOMIC DNA]</scope>
    <source>
        <strain evidence="4">CGMCC 1.3703</strain>
    </source>
</reference>